<keyword evidence="8" id="KW-0067">ATP-binding</keyword>
<keyword evidence="9 12" id="KW-0460">Magnesium</keyword>
<dbReference type="InterPro" id="IPR015793">
    <property type="entry name" value="Pyrv_Knase_brl"/>
</dbReference>
<dbReference type="AlphaFoldDB" id="A0A255IH01"/>
<keyword evidence="7 12" id="KW-0418">Kinase</keyword>
<comment type="pathway">
    <text evidence="1 12">Carbohydrate degradation; glycolysis; pyruvate from D-glyceraldehyde 3-phosphate: step 5/5.</text>
</comment>
<dbReference type="InterPro" id="IPR015813">
    <property type="entry name" value="Pyrv/PenolPyrv_kinase-like_dom"/>
</dbReference>
<dbReference type="RefSeq" id="WP_094377546.1">
    <property type="nucleotide sequence ID" value="NZ_NOKA02000078.1"/>
</dbReference>
<dbReference type="UniPathway" id="UPA00109">
    <property type="reaction ID" value="UER00188"/>
</dbReference>
<dbReference type="GO" id="GO:0000287">
    <property type="term" value="F:magnesium ion binding"/>
    <property type="evidence" value="ECO:0007669"/>
    <property type="project" value="InterPro"/>
</dbReference>
<evidence type="ECO:0000256" key="9">
    <source>
        <dbReference type="ARBA" id="ARBA00022842"/>
    </source>
</evidence>
<evidence type="ECO:0000313" key="15">
    <source>
        <dbReference type="EMBL" id="RDY28663.1"/>
    </source>
</evidence>
<proteinExistence type="inferred from homology"/>
<protein>
    <recommendedName>
        <fullName evidence="3 12">Pyruvate kinase</fullName>
        <ecNumber evidence="3 12">2.7.1.40</ecNumber>
    </recommendedName>
</protein>
<comment type="catalytic activity">
    <reaction evidence="12">
        <text>pyruvate + ATP = phosphoenolpyruvate + ADP + H(+)</text>
        <dbReference type="Rhea" id="RHEA:18157"/>
        <dbReference type="ChEBI" id="CHEBI:15361"/>
        <dbReference type="ChEBI" id="CHEBI:15378"/>
        <dbReference type="ChEBI" id="CHEBI:30616"/>
        <dbReference type="ChEBI" id="CHEBI:58702"/>
        <dbReference type="ChEBI" id="CHEBI:456216"/>
        <dbReference type="EC" id="2.7.1.40"/>
    </reaction>
</comment>
<keyword evidence="6" id="KW-0547">Nucleotide-binding</keyword>
<evidence type="ECO:0000256" key="1">
    <source>
        <dbReference type="ARBA" id="ARBA00004997"/>
    </source>
</evidence>
<organism evidence="14 17">
    <name type="scientific">Lachnotalea glycerini</name>
    <dbReference type="NCBI Taxonomy" id="1763509"/>
    <lineage>
        <taxon>Bacteria</taxon>
        <taxon>Bacillati</taxon>
        <taxon>Bacillota</taxon>
        <taxon>Clostridia</taxon>
        <taxon>Lachnospirales</taxon>
        <taxon>Lachnospiraceae</taxon>
        <taxon>Lachnotalea</taxon>
    </lineage>
</organism>
<evidence type="ECO:0000256" key="2">
    <source>
        <dbReference type="ARBA" id="ARBA00008663"/>
    </source>
</evidence>
<dbReference type="GO" id="GO:0004743">
    <property type="term" value="F:pyruvate kinase activity"/>
    <property type="evidence" value="ECO:0007669"/>
    <property type="project" value="UniProtKB-EC"/>
</dbReference>
<dbReference type="Gene3D" id="3.20.20.60">
    <property type="entry name" value="Phosphoenolpyruvate-binding domains"/>
    <property type="match status" value="1"/>
</dbReference>
<dbReference type="PANTHER" id="PTHR11817">
    <property type="entry name" value="PYRUVATE KINASE"/>
    <property type="match status" value="1"/>
</dbReference>
<evidence type="ECO:0000256" key="4">
    <source>
        <dbReference type="ARBA" id="ARBA00022679"/>
    </source>
</evidence>
<dbReference type="EMBL" id="QICS01000002">
    <property type="protein sequence ID" value="PXV93367.1"/>
    <property type="molecule type" value="Genomic_DNA"/>
</dbReference>
<dbReference type="Proteomes" id="UP000247523">
    <property type="component" value="Unassembled WGS sequence"/>
</dbReference>
<gene>
    <name evidence="14" type="ORF">C8E03_102135</name>
    <name evidence="15" type="ORF">CG710_019220</name>
</gene>
<accession>A0A255IH01</accession>
<keyword evidence="16" id="KW-1185">Reference proteome</keyword>
<evidence type="ECO:0000256" key="12">
    <source>
        <dbReference type="RuleBase" id="RU000504"/>
    </source>
</evidence>
<dbReference type="InterPro" id="IPR001697">
    <property type="entry name" value="Pyr_Knase"/>
</dbReference>
<dbReference type="InterPro" id="IPR040442">
    <property type="entry name" value="Pyrv_kinase-like_dom_sf"/>
</dbReference>
<comment type="caution">
    <text evidence="14">The sequence shown here is derived from an EMBL/GenBank/DDBJ whole genome shotgun (WGS) entry which is preliminary data.</text>
</comment>
<evidence type="ECO:0000313" key="17">
    <source>
        <dbReference type="Proteomes" id="UP000247523"/>
    </source>
</evidence>
<name>A0A255IH01_9FIRM</name>
<keyword evidence="5" id="KW-0479">Metal-binding</keyword>
<dbReference type="PRINTS" id="PR01050">
    <property type="entry name" value="PYRUVTKNASE"/>
</dbReference>
<reference evidence="15" key="3">
    <citation type="submission" date="2018-07" db="EMBL/GenBank/DDBJ databases">
        <authorList>
            <person name="Quirk P.G."/>
            <person name="Krulwich T.A."/>
        </authorList>
    </citation>
    <scope>NUCLEOTIDE SEQUENCE</scope>
    <source>
        <strain evidence="15">CCRI-19302</strain>
    </source>
</reference>
<keyword evidence="11 14" id="KW-0670">Pyruvate</keyword>
<dbReference type="GO" id="GO:0016301">
    <property type="term" value="F:kinase activity"/>
    <property type="evidence" value="ECO:0007669"/>
    <property type="project" value="UniProtKB-KW"/>
</dbReference>
<dbReference type="Pfam" id="PF00224">
    <property type="entry name" value="PK"/>
    <property type="match status" value="1"/>
</dbReference>
<evidence type="ECO:0000256" key="7">
    <source>
        <dbReference type="ARBA" id="ARBA00022777"/>
    </source>
</evidence>
<keyword evidence="4 12" id="KW-0808">Transferase</keyword>
<evidence type="ECO:0000256" key="5">
    <source>
        <dbReference type="ARBA" id="ARBA00022723"/>
    </source>
</evidence>
<evidence type="ECO:0000313" key="16">
    <source>
        <dbReference type="Proteomes" id="UP000216411"/>
    </source>
</evidence>
<dbReference type="GO" id="GO:0030955">
    <property type="term" value="F:potassium ion binding"/>
    <property type="evidence" value="ECO:0007669"/>
    <property type="project" value="InterPro"/>
</dbReference>
<dbReference type="Gene3D" id="2.40.33.10">
    <property type="entry name" value="PK beta-barrel domain-like"/>
    <property type="match status" value="1"/>
</dbReference>
<evidence type="ECO:0000256" key="3">
    <source>
        <dbReference type="ARBA" id="ARBA00012142"/>
    </source>
</evidence>
<evidence type="ECO:0000256" key="10">
    <source>
        <dbReference type="ARBA" id="ARBA00023152"/>
    </source>
</evidence>
<evidence type="ECO:0000256" key="6">
    <source>
        <dbReference type="ARBA" id="ARBA00022741"/>
    </source>
</evidence>
<keyword evidence="10 12" id="KW-0324">Glycolysis</keyword>
<dbReference type="EC" id="2.7.1.40" evidence="3 12"/>
<dbReference type="Proteomes" id="UP000216411">
    <property type="component" value="Unassembled WGS sequence"/>
</dbReference>
<dbReference type="InterPro" id="IPR015806">
    <property type="entry name" value="Pyrv_Knase_insert_dom_sf"/>
</dbReference>
<comment type="similarity">
    <text evidence="2 12">Belongs to the pyruvate kinase family.</text>
</comment>
<dbReference type="EMBL" id="NOKA02000078">
    <property type="protein sequence ID" value="RDY28663.1"/>
    <property type="molecule type" value="Genomic_DNA"/>
</dbReference>
<evidence type="ECO:0000256" key="11">
    <source>
        <dbReference type="ARBA" id="ARBA00023317"/>
    </source>
</evidence>
<evidence type="ECO:0000259" key="13">
    <source>
        <dbReference type="Pfam" id="PF00224"/>
    </source>
</evidence>
<dbReference type="GO" id="GO:0005524">
    <property type="term" value="F:ATP binding"/>
    <property type="evidence" value="ECO:0007669"/>
    <property type="project" value="UniProtKB-KW"/>
</dbReference>
<sequence>MKIIATLALARGIEPAESVLEICNSNSIYDFRINLDKLNDITDLNKAYEFIEYIRGFCNKNKIILDLPIPQKKLRINLYNSKMLDVKQHQIIKLSKKSVNLEECLGDINVDNFDSHFIENQFYYYADGLGKLRVQKIHTDYIEFECLNEFTLISRKSISSESQINLTFNREMYDFINKTNPDKIMFSFVEDIDFLKNVINKLNKNIDFLFKIETEKGVNNLSQICIEGNGIVVGRGDLGLTSDICLLPDFQNKIISISKNNNCPIYIATDILASMKDNNLPYRGDIFDLHNILVSDVTGIILNAPLLYGKNVNEALAIIKKMQDYYNK</sequence>
<evidence type="ECO:0000313" key="14">
    <source>
        <dbReference type="EMBL" id="PXV93367.1"/>
    </source>
</evidence>
<dbReference type="SUPFAM" id="SSF51621">
    <property type="entry name" value="Phosphoenolpyruvate/pyruvate domain"/>
    <property type="match status" value="1"/>
</dbReference>
<reference evidence="14 17" key="2">
    <citation type="submission" date="2018-05" db="EMBL/GenBank/DDBJ databases">
        <title>Genomic Encyclopedia of Type Strains, Phase IV (KMG-IV): sequencing the most valuable type-strain genomes for metagenomic binning, comparative biology and taxonomic classification.</title>
        <authorList>
            <person name="Goeker M."/>
        </authorList>
    </citation>
    <scope>NUCLEOTIDE SEQUENCE [LARGE SCALE GENOMIC DNA]</scope>
    <source>
        <strain evidence="14 17">DSM 28816</strain>
    </source>
</reference>
<reference evidence="15 16" key="1">
    <citation type="journal article" date="2017" name="Genome Announc.">
        <title>Draft Genome Sequence of a Sporulating and Motile Strain of Lachnotalea glycerini Isolated from Water in Quebec City, Canada.</title>
        <authorList>
            <person name="Maheux A.F."/>
            <person name="Boudreau D.K."/>
            <person name="Berube E."/>
            <person name="Boissinot M."/>
            <person name="Raymond F."/>
            <person name="Brodeur S."/>
            <person name="Corbeil J."/>
            <person name="Isabel S."/>
            <person name="Omar R.F."/>
            <person name="Bergeron M.G."/>
        </authorList>
    </citation>
    <scope>NUCLEOTIDE SEQUENCE [LARGE SCALE GENOMIC DNA]</scope>
    <source>
        <strain evidence="15 16">CCRI-19302</strain>
    </source>
</reference>
<feature type="domain" description="Pyruvate kinase barrel" evidence="13">
    <location>
        <begin position="62"/>
        <end position="302"/>
    </location>
</feature>
<evidence type="ECO:0000256" key="8">
    <source>
        <dbReference type="ARBA" id="ARBA00022840"/>
    </source>
</evidence>